<sequence>MSLQPLADEFKQQASQNNGNITVNAASFTKAGLSVPADLDLMLTAGYQLAANSSLLIDTSGTTINDPVGNTLTITGVASVLQVEASNTAVSFVVTDDGLGNVQFVIVITLSSWTFATSWPFMVGGIYSDLPYTHPTFIFSSAPQSQYVWQQNEISLVAGQNFAGLIQLTGILAPLVNFLIGWINGKQIALSGKLDPSKVNNDTILYPEMDLKVELDVQVIPFSFLTVKSPAIGFKIETVADTEIASRMIALDGAGSTLALYEEEAEEDGDIVQLSSLYFELQLLLGTTIQMDFSTSVTPGQNTYFLGVTPDPSTPLTPLNLFSLMAGNNWFTILPPTLQQYLNAIAFKGFATTVSFNNGFTIESASATVGSTQPWVLFENFIINEFDVTWLIIGPGPGQINSQLIHLTANVDFFPTIFQGGFDVEITSDLTLSASFEGSVTFNDLIKAITKGAIDIPSSLLLVEFTSFGMAMDINNKYYEFYANTNINLNFITNISVTNGSLKITSSTPTSGAGESVFTAAVNGLFAIGVLQLNVDVNYSSAAAGGWNLSIAMPAGKTLDLGALIKQLFNNIDLPDSFLPDYLKITQFSLVSYVPNAATGTSTYEVKTAIVWKFLFPIINQPINILANIRLKYTSTPSATGPAVTTYEGAIAGTVTLEYFNAEVNIGYDFSKNNQLLSIQWEGFITEYNVTDASKTITFRIEKWSVGSLITSFMKMMGDPTFELDSPWDLLNDLSLDGFSVTYNLDTKDIKVNYKFGKSLNLIFITINGISLTKNSTGVFIAFDGSSPVPGVNDSNLFKPEKGGQDINKMPEVPGQGSEYFGLYLLAMGQHVELTNSASYQSIKEVTDAMQKAFTEPEPGTIPIGPGSGNTLLNFNEDSNWLIATSFGVLNVGTKDKPVWTVDAQIVFNDPNLYGLRIALSGDKAKVLKGLVFEIMYKKISDSIGVYQMDLTLPDALRNLQFGAVNITLPCISLEIYTNGDFKVDIGFPYNMDFSRSFTLQAIVPPGIPAMGSGGFYFGKLSSATTNLVPATSYGNFNPVLVFGIGLQVGVGYSVNYGLLSAGFSLTLFGIIEGVIASYHPYQGTLAGQEQNLQTVETSYYYYLKGTVGIIGKLYGSIDFGIISASVNITITIYVQAIFEAYNKIPLAIVATVDVRVSASLNLGFFKVTIHFSFNATIRQDLTIGTDNRAAAPWNKDLTAASAASALAMPQYRMMTSKAGRPRLQFNTMLATTSDDVLPTLNLYFVPHLTVSAPKGSSNLNSQQAQYVATLFIDAPDPNGPSDGTTSFERLSSDFFRWLVANYIDPNAGLTTRAEIDAQGISKLDLDNLIALLSNEGNPFPIPTADILTFLQSSFAAVNLQNLGEDLASAAIFPMFYDLSLNVPGIPLSIDFSQYNMATAEYLEEVKKWFAELEVSVSEESNAAPQAKMMDGTEPSYSMSTFVFEDYFVLIGKQLAGYGSDAMNNFTYQIDSADDKVAVDRSLQTMTTWANGLTANGYSNHVVLQDIAVANQNHPITAGVSLQITGHMHLIASGDTFSSVAMLYAVTSAMLIVQNGTVPGLLAPGQVVKYNGNSYTVKAGDTLQAVAAGLNTTLALLSADLVFQETAVTQPGGWLIIGAVVYTAKNEDTFTSVVTNIYKNVDVAGLLMQNQVTPGLFIAGNTFVYNSEPYIIVPGDTLASMAENLTVSTKTTVTPEILAADPVVQSLNIQPLGQLLIPPFNYSAVIFDDPAQADTLLNLSVTYSTTVALMASNYSNQIITDLFYNGDGYSSANIPGLEILDVSSILAYFTENGCYGQLSGMASRYQLHGMRLPTDLPGLTLSAGSPCPTDSDCALFSLTGQEFVLPADVAKGFEIQLINSSLSWLQIDGKSINDPGGNMLSVILDDPDIAQISTLLNYAQQTGIQPEVLSLTPMKPYDLLPLQYTFQTVTKWQSSGKVVLPYGSMGNQNDISPLIWMFPSGMLAQLALPKLAGSMFGVQIGQYNDAKGLMDYRSSSYYGWNTMVEIDLKRLTGESTAVVNAYTYELMGADEAGATILQRLLQALDPNSGNNNQGMVTDIQWLYEADGGLMSVGMDSMKSFIVQANLSTETNPSNQAMKMAMLAIEETTLDTGILNSTYDFIRLLWECSITRSGGYYLLYNEIEGNKGFPDSIFGKGDTATIRLMVSYSDVFANKPGNYMNCAVTGDKIDVSSCVVYAESAEQKGLTVYAQNTLDTPLVISSRYNILLSEFAAINASVVLNTSIAPIPVITFSGLVYEVGRISTVNNLATISAYYSVSATDLQALNPQIADWNNLALWQLVNIPVLNYTVSSAAGTPGNTFGSIAAYYFIDMSVLGWAVRNVTNFFGTSTPLTINDQILHKVSNVPQGAASFELNRTNPVLPEGYKVTDPDYAKIYLDNLYNLLSYNVIENADFGPSEIGLPAGPVTSQSQDQLLGKAEATPIEDELWVYNPVIPLAQFAKPNAYMELPLENPVGYPAGYPQKEDNPYLGIGGQAQVHFDWVDYYGNNTITPFSDPSLDPQTPLNNPPVQIAYTDELKGLGKWPSLEMSYLFDNDNNTGAELALNFNFNSQRYVPLDVPADQQQDWKANAKNDLIIYTNIYYQITQLSPKDGHNTLSINLSTSLTPNKDYAIAGTQFNQLLQFVKDAYTYLLARSNEQDATPPVMSPIVNPINPADIDTASILLLTVDVEFARDLDFVNNDFKDSSLVTNSVTAVRPQTIIALKETDPSTPSGTQDAQTSPNGLNEFAAKFELAFSNPGVYQLKIAIGTNPDQAGSSSNQAVYVVRMGQEEGQGIYWSASEACFYQLTPQSIENLDTKGKVPTEVTDKLTPLLNVVYDNRTDFDVQLKTVLTAAEFEQYHYTIYVYSLLPVFYAPKPLNTSLVSKNGVPIQKYVTGKGLVDSSVELKNFAGIDMDNWAAQSLNVIDVFLTSDFSVPGFLVDQLKAADEKVWLGEQQIDADTFVEAITNAKKSLADTISNEIESVLTAPVISDDPESLANAKEQFKQQLLNQLGNAYNVSALVQTKVTATSDFTGFANNTTPPRLYGVPMVDNPAFQGVSSLKQDMVTLDDNLKSMYSISTAKVQLNAKGASSEDSYLTFSFSTKNAKEYSSVELNLSYVVTHIEFQISDVPGIEGYKGSNWLTFIIPADVNTPVSPGSDLQVLQQNLGLVDIPIVLRNYPTPPTLTTQTGTPVDVSGDTENAKLEKASQWDYTYSYTEDQAAQDRIFSEIEFNTIPSPQARMMVGASRDLFNDMAQLVTVWPQILDDFNKYLTAITAASTSADPNLDDAYYALQALVTLTNNLAIAWNDYTSVVLTAGGDTDTKRAFDFMIVQTDDKDNDNRLLVTIVPQDEISEQDILNYTGNNQDIAVTLPNMPVVSIPDYTTVPATDESGKLIPNAYWYQTTGENPVYLSWIDSLSVSSRKVNVNELNILEFQYAWAGLSIIRNEDLIPYNPTNPQFIYRSPLVKFSNKLVPILNNDYLFDIAELMAVPTVPHSLGELLANFFAVFFAKDELDQQLIKLSATWNYPILQSESIQTDPLVLPAAIQLPILLAPPFNFAIPADFTIPAGGCSATVSPTDSFVCKLSAAIKTWYEQNNPTTANAWIQLDVSVFSSLTEVKLPLIELKNIILFYSDINDLS</sequence>
<dbReference type="Pfam" id="PF01476">
    <property type="entry name" value="LysM"/>
    <property type="match status" value="1"/>
</dbReference>
<dbReference type="EMBL" id="FNGY01000004">
    <property type="protein sequence ID" value="SDM59263.1"/>
    <property type="molecule type" value="Genomic_DNA"/>
</dbReference>
<dbReference type="OrthoDB" id="8248741at2"/>
<name>A0A1G9UHE4_9SPHI</name>
<feature type="domain" description="LysM" evidence="1">
    <location>
        <begin position="1669"/>
        <end position="1718"/>
    </location>
</feature>
<feature type="domain" description="LysM" evidence="1">
    <location>
        <begin position="1528"/>
        <end position="1571"/>
    </location>
</feature>
<evidence type="ECO:0000313" key="3">
    <source>
        <dbReference type="Proteomes" id="UP000183200"/>
    </source>
</evidence>
<evidence type="ECO:0000313" key="2">
    <source>
        <dbReference type="EMBL" id="SDM59263.1"/>
    </source>
</evidence>
<evidence type="ECO:0000259" key="1">
    <source>
        <dbReference type="SMART" id="SM00257"/>
    </source>
</evidence>
<dbReference type="InterPro" id="IPR018392">
    <property type="entry name" value="LysM"/>
</dbReference>
<accession>A0A1G9UHE4</accession>
<gene>
    <name evidence="2" type="ORF">SAMN05421820_104172</name>
</gene>
<feature type="domain" description="LysM" evidence="1">
    <location>
        <begin position="1574"/>
        <end position="1611"/>
    </location>
</feature>
<dbReference type="SMART" id="SM00257">
    <property type="entry name" value="LysM"/>
    <property type="match status" value="3"/>
</dbReference>
<keyword evidence="3" id="KW-1185">Reference proteome</keyword>
<dbReference type="Proteomes" id="UP000183200">
    <property type="component" value="Unassembled WGS sequence"/>
</dbReference>
<proteinExistence type="predicted"/>
<protein>
    <recommendedName>
        <fullName evidence="1">LysM domain-containing protein</fullName>
    </recommendedName>
</protein>
<reference evidence="3" key="1">
    <citation type="submission" date="2016-10" db="EMBL/GenBank/DDBJ databases">
        <authorList>
            <person name="Varghese N."/>
            <person name="Submissions S."/>
        </authorList>
    </citation>
    <scope>NUCLEOTIDE SEQUENCE [LARGE SCALE GENOMIC DNA]</scope>
    <source>
        <strain evidence="3">DSM 19110</strain>
    </source>
</reference>
<organism evidence="2 3">
    <name type="scientific">Pedobacter steynii</name>
    <dbReference type="NCBI Taxonomy" id="430522"/>
    <lineage>
        <taxon>Bacteria</taxon>
        <taxon>Pseudomonadati</taxon>
        <taxon>Bacteroidota</taxon>
        <taxon>Sphingobacteriia</taxon>
        <taxon>Sphingobacteriales</taxon>
        <taxon>Sphingobacteriaceae</taxon>
        <taxon>Pedobacter</taxon>
    </lineage>
</organism>
<dbReference type="RefSeq" id="WP_074607355.1">
    <property type="nucleotide sequence ID" value="NZ_FNGY01000004.1"/>
</dbReference>